<dbReference type="Proteomes" id="UP000314294">
    <property type="component" value="Unassembled WGS sequence"/>
</dbReference>
<organism evidence="2 3">
    <name type="scientific">Liparis tanakae</name>
    <name type="common">Tanaka's snailfish</name>
    <dbReference type="NCBI Taxonomy" id="230148"/>
    <lineage>
        <taxon>Eukaryota</taxon>
        <taxon>Metazoa</taxon>
        <taxon>Chordata</taxon>
        <taxon>Craniata</taxon>
        <taxon>Vertebrata</taxon>
        <taxon>Euteleostomi</taxon>
        <taxon>Actinopterygii</taxon>
        <taxon>Neopterygii</taxon>
        <taxon>Teleostei</taxon>
        <taxon>Neoteleostei</taxon>
        <taxon>Acanthomorphata</taxon>
        <taxon>Eupercaria</taxon>
        <taxon>Perciformes</taxon>
        <taxon>Cottioidei</taxon>
        <taxon>Cottales</taxon>
        <taxon>Liparidae</taxon>
        <taxon>Liparis</taxon>
    </lineage>
</organism>
<dbReference type="EMBL" id="SRLO01000248">
    <property type="protein sequence ID" value="TNN64702.1"/>
    <property type="molecule type" value="Genomic_DNA"/>
</dbReference>
<name>A0A4Z2HIM1_9TELE</name>
<comment type="caution">
    <text evidence="2">The sequence shown here is derived from an EMBL/GenBank/DDBJ whole genome shotgun (WGS) entry which is preliminary data.</text>
</comment>
<gene>
    <name evidence="2" type="ORF">EYF80_025109</name>
</gene>
<feature type="compositionally biased region" description="Pro residues" evidence="1">
    <location>
        <begin position="64"/>
        <end position="78"/>
    </location>
</feature>
<proteinExistence type="predicted"/>
<reference evidence="2 3" key="1">
    <citation type="submission" date="2019-03" db="EMBL/GenBank/DDBJ databases">
        <title>First draft genome of Liparis tanakae, snailfish: a comprehensive survey of snailfish specific genes.</title>
        <authorList>
            <person name="Kim W."/>
            <person name="Song I."/>
            <person name="Jeong J.-H."/>
            <person name="Kim D."/>
            <person name="Kim S."/>
            <person name="Ryu S."/>
            <person name="Song J.Y."/>
            <person name="Lee S.K."/>
        </authorList>
    </citation>
    <scope>NUCLEOTIDE SEQUENCE [LARGE SCALE GENOMIC DNA]</scope>
    <source>
        <tissue evidence="2">Muscle</tissue>
    </source>
</reference>
<protein>
    <submittedName>
        <fullName evidence="2">Uncharacterized protein</fullName>
    </submittedName>
</protein>
<feature type="compositionally biased region" description="Basic and acidic residues" evidence="1">
    <location>
        <begin position="79"/>
        <end position="89"/>
    </location>
</feature>
<feature type="region of interest" description="Disordered" evidence="1">
    <location>
        <begin position="32"/>
        <end position="124"/>
    </location>
</feature>
<evidence type="ECO:0000313" key="3">
    <source>
        <dbReference type="Proteomes" id="UP000314294"/>
    </source>
</evidence>
<dbReference type="AlphaFoldDB" id="A0A4Z2HIM1"/>
<keyword evidence="3" id="KW-1185">Reference proteome</keyword>
<evidence type="ECO:0000256" key="1">
    <source>
        <dbReference type="SAM" id="MobiDB-lite"/>
    </source>
</evidence>
<accession>A0A4Z2HIM1</accession>
<sequence>MVVFCPTYYKLTRLQLSTHPFLIHTGECWCSSSPGPARAKADPCYPYPVSNLAGPSSPSRLTPEAPPPEPSPPEPPPPKPEHPRPEPRLPEPPPLSPFSWGRRGSRRARMEPRDQAALGGNTVH</sequence>
<evidence type="ECO:0000313" key="2">
    <source>
        <dbReference type="EMBL" id="TNN64702.1"/>
    </source>
</evidence>